<dbReference type="GO" id="GO:0005975">
    <property type="term" value="P:carbohydrate metabolic process"/>
    <property type="evidence" value="ECO:0007669"/>
    <property type="project" value="InterPro"/>
</dbReference>
<reference evidence="4" key="1">
    <citation type="submission" date="2016-05" db="EMBL/GenBank/DDBJ databases">
        <title>Draft genome of Corynebacterium afermentans subsp. afermentans LCDC 88199T.</title>
        <authorList>
            <person name="Bernier A.-M."/>
            <person name="Bernard K."/>
        </authorList>
    </citation>
    <scope>NUCLEOTIDE SEQUENCE [LARGE SCALE GENOMIC DNA]</scope>
    <source>
        <strain evidence="4">NML02-A-017</strain>
    </source>
</reference>
<accession>A0A1A9RWU7</accession>
<comment type="caution">
    <text evidence="3">The sequence shown here is derived from an EMBL/GenBank/DDBJ whole genome shotgun (WGS) entry which is preliminary data.</text>
</comment>
<dbReference type="PANTHER" id="PTHR43732:SF1">
    <property type="entry name" value="RIBOSE 5-PHOSPHATE ISOMERASE"/>
    <property type="match status" value="1"/>
</dbReference>
<dbReference type="InterPro" id="IPR036569">
    <property type="entry name" value="RpiB_LacA_LacB_sf"/>
</dbReference>
<dbReference type="InterPro" id="IPR051812">
    <property type="entry name" value="SPI_LacAB/RpiB"/>
</dbReference>
<dbReference type="AlphaFoldDB" id="A0A1A9RWU7"/>
<dbReference type="PANTHER" id="PTHR43732">
    <property type="entry name" value="RIBOSE 5-PHOSPHATE ISOMERASE-RELATED"/>
    <property type="match status" value="1"/>
</dbReference>
<name>A0A1A9RWU7_9NEIS</name>
<gene>
    <name evidence="3" type="ORF">A7P95_08235</name>
</gene>
<dbReference type="NCBIfam" id="TIGR00689">
    <property type="entry name" value="rpiB_lacA_lacB"/>
    <property type="match status" value="1"/>
</dbReference>
<comment type="similarity">
    <text evidence="1">Belongs to the LacAB/RpiB family.</text>
</comment>
<dbReference type="PIRSF" id="PIRSF005384">
    <property type="entry name" value="RpiB_LacA_B"/>
    <property type="match status" value="1"/>
</dbReference>
<dbReference type="InterPro" id="IPR003500">
    <property type="entry name" value="RpiB_LacA_LacB"/>
</dbReference>
<dbReference type="Proteomes" id="UP000077885">
    <property type="component" value="Unassembled WGS sequence"/>
</dbReference>
<keyword evidence="4" id="KW-1185">Reference proteome</keyword>
<dbReference type="STRING" id="1795827.A7P95_08235"/>
<organism evidence="3 4">
    <name type="scientific">Eikenella longinqua</name>
    <dbReference type="NCBI Taxonomy" id="1795827"/>
    <lineage>
        <taxon>Bacteria</taxon>
        <taxon>Pseudomonadati</taxon>
        <taxon>Pseudomonadota</taxon>
        <taxon>Betaproteobacteria</taxon>
        <taxon>Neisseriales</taxon>
        <taxon>Neisseriaceae</taxon>
        <taxon>Eikenella</taxon>
    </lineage>
</organism>
<dbReference type="RefSeq" id="WP_067593825.1">
    <property type="nucleotide sequence ID" value="NZ_LXSL01000028.1"/>
</dbReference>
<evidence type="ECO:0000256" key="1">
    <source>
        <dbReference type="ARBA" id="ARBA00008754"/>
    </source>
</evidence>
<evidence type="ECO:0000313" key="4">
    <source>
        <dbReference type="Proteomes" id="UP000077885"/>
    </source>
</evidence>
<dbReference type="OrthoDB" id="1778624at2"/>
<dbReference type="Gene3D" id="3.40.1400.10">
    <property type="entry name" value="Sugar-phosphate isomerase, RpiB/LacA/LacB"/>
    <property type="match status" value="1"/>
</dbReference>
<evidence type="ECO:0000313" key="3">
    <source>
        <dbReference type="EMBL" id="OAM26737.1"/>
    </source>
</evidence>
<evidence type="ECO:0000256" key="2">
    <source>
        <dbReference type="ARBA" id="ARBA00023235"/>
    </source>
</evidence>
<keyword evidence="2 3" id="KW-0413">Isomerase</keyword>
<sequence>MRLVIAAPANGVELKNALKAHLQADARVQSLLDLSAPEGTYPQLSFAAAQEVAAGRADRAILICGTGVGTAIAANKVRGIRAATAHDLLTLRGSVENYDAQVLCMGQNVIAAPAAWALVDIWLDLRHDTGSSYAPKVGEIAAFERGEG</sequence>
<dbReference type="GO" id="GO:0016861">
    <property type="term" value="F:intramolecular oxidoreductase activity, interconverting aldoses and ketoses"/>
    <property type="evidence" value="ECO:0007669"/>
    <property type="project" value="UniProtKB-ARBA"/>
</dbReference>
<dbReference type="SUPFAM" id="SSF89623">
    <property type="entry name" value="Ribose/Galactose isomerase RpiB/AlsB"/>
    <property type="match status" value="1"/>
</dbReference>
<protein>
    <submittedName>
        <fullName evidence="3">D-erythrulose-4-phosphate isomerase 1</fullName>
    </submittedName>
</protein>
<dbReference type="EMBL" id="LXSL01000028">
    <property type="protein sequence ID" value="OAM26737.1"/>
    <property type="molecule type" value="Genomic_DNA"/>
</dbReference>
<proteinExistence type="inferred from homology"/>
<dbReference type="Pfam" id="PF02502">
    <property type="entry name" value="LacAB_rpiB"/>
    <property type="match status" value="1"/>
</dbReference>